<dbReference type="InterPro" id="IPR032675">
    <property type="entry name" value="LRR_dom_sf"/>
</dbReference>
<comment type="caution">
    <text evidence="2">The sequence shown here is derived from an EMBL/GenBank/DDBJ whole genome shotgun (WGS) entry which is preliminary data.</text>
</comment>
<dbReference type="InterPro" id="IPR012337">
    <property type="entry name" value="RNaseH-like_sf"/>
</dbReference>
<gene>
    <name evidence="2" type="ORF">PVK06_017912</name>
</gene>
<evidence type="ECO:0000313" key="2">
    <source>
        <dbReference type="EMBL" id="KAK5834041.1"/>
    </source>
</evidence>
<dbReference type="CDD" id="cd06222">
    <property type="entry name" value="RNase_H_like"/>
    <property type="match status" value="1"/>
</dbReference>
<dbReference type="EMBL" id="JARKNE010000005">
    <property type="protein sequence ID" value="KAK5834041.1"/>
    <property type="molecule type" value="Genomic_DNA"/>
</dbReference>
<dbReference type="Pfam" id="PF13456">
    <property type="entry name" value="RVT_3"/>
    <property type="match status" value="1"/>
</dbReference>
<dbReference type="PANTHER" id="PTHR47723">
    <property type="entry name" value="OS05G0353850 PROTEIN"/>
    <property type="match status" value="1"/>
</dbReference>
<feature type="domain" description="RNase H type-1" evidence="1">
    <location>
        <begin position="17"/>
        <end position="137"/>
    </location>
</feature>
<evidence type="ECO:0000313" key="3">
    <source>
        <dbReference type="Proteomes" id="UP001358586"/>
    </source>
</evidence>
<evidence type="ECO:0000259" key="1">
    <source>
        <dbReference type="Pfam" id="PF13456"/>
    </source>
</evidence>
<proteinExistence type="predicted"/>
<protein>
    <recommendedName>
        <fullName evidence="1">RNase H type-1 domain-containing protein</fullName>
    </recommendedName>
</protein>
<dbReference type="PANTHER" id="PTHR47723:SF19">
    <property type="entry name" value="POLYNUCLEOTIDYL TRANSFERASE, RIBONUCLEASE H-LIKE SUPERFAMILY PROTEIN"/>
    <property type="match status" value="1"/>
</dbReference>
<dbReference type="InterPro" id="IPR002156">
    <property type="entry name" value="RNaseH_domain"/>
</dbReference>
<sequence length="260" mass="28687">MASKTADHLRLGCCILNTNGAFSATIQVASTNGLVRDERGAWIRGFVLKIRCTNSLQVELWGVREGLCLARELGVTQLIIELDALLIVQMLSRSFDASHPMGTFVADCSALMSEGWVVGVHHILLEGNCYANHFVVMARVKAEAFARLEDPLNIVRQHTVHTLDSSFKADSWDEGIDCCKREGVMCDNKDGNVVGLDLSCSGLNGSLQSNSDLFSLQNLRCLNLAGNDFDNYEIPYEFSKFKSFNVSQSLCHGTHWFCAT</sequence>
<reference evidence="2 3" key="1">
    <citation type="submission" date="2023-03" db="EMBL/GenBank/DDBJ databases">
        <title>WGS of Gossypium arboreum.</title>
        <authorList>
            <person name="Yu D."/>
        </authorList>
    </citation>
    <scope>NUCLEOTIDE SEQUENCE [LARGE SCALE GENOMIC DNA]</scope>
    <source>
        <tissue evidence="2">Leaf</tissue>
    </source>
</reference>
<dbReference type="Gene3D" id="3.30.420.10">
    <property type="entry name" value="Ribonuclease H-like superfamily/Ribonuclease H"/>
    <property type="match status" value="1"/>
</dbReference>
<dbReference type="InterPro" id="IPR053151">
    <property type="entry name" value="RNase_H-like"/>
</dbReference>
<dbReference type="Proteomes" id="UP001358586">
    <property type="component" value="Chromosome 5"/>
</dbReference>
<organism evidence="2 3">
    <name type="scientific">Gossypium arboreum</name>
    <name type="common">Tree cotton</name>
    <name type="synonym">Gossypium nanking</name>
    <dbReference type="NCBI Taxonomy" id="29729"/>
    <lineage>
        <taxon>Eukaryota</taxon>
        <taxon>Viridiplantae</taxon>
        <taxon>Streptophyta</taxon>
        <taxon>Embryophyta</taxon>
        <taxon>Tracheophyta</taxon>
        <taxon>Spermatophyta</taxon>
        <taxon>Magnoliopsida</taxon>
        <taxon>eudicotyledons</taxon>
        <taxon>Gunneridae</taxon>
        <taxon>Pentapetalae</taxon>
        <taxon>rosids</taxon>
        <taxon>malvids</taxon>
        <taxon>Malvales</taxon>
        <taxon>Malvaceae</taxon>
        <taxon>Malvoideae</taxon>
        <taxon>Gossypium</taxon>
    </lineage>
</organism>
<name>A0ABR0Q485_GOSAR</name>
<dbReference type="SUPFAM" id="SSF53098">
    <property type="entry name" value="Ribonuclease H-like"/>
    <property type="match status" value="1"/>
</dbReference>
<dbReference type="SUPFAM" id="SSF52058">
    <property type="entry name" value="L domain-like"/>
    <property type="match status" value="1"/>
</dbReference>
<dbReference type="Gene3D" id="3.80.10.10">
    <property type="entry name" value="Ribonuclease Inhibitor"/>
    <property type="match status" value="1"/>
</dbReference>
<dbReference type="InterPro" id="IPR044730">
    <property type="entry name" value="RNase_H-like_dom_plant"/>
</dbReference>
<keyword evidence="3" id="KW-1185">Reference proteome</keyword>
<accession>A0ABR0Q485</accession>
<dbReference type="InterPro" id="IPR036397">
    <property type="entry name" value="RNaseH_sf"/>
</dbReference>